<keyword evidence="2" id="KW-1185">Reference proteome</keyword>
<proteinExistence type="predicted"/>
<evidence type="ECO:0000313" key="2">
    <source>
        <dbReference type="Proteomes" id="UP001056120"/>
    </source>
</evidence>
<organism evidence="1 2">
    <name type="scientific">Smallanthus sonchifolius</name>
    <dbReference type="NCBI Taxonomy" id="185202"/>
    <lineage>
        <taxon>Eukaryota</taxon>
        <taxon>Viridiplantae</taxon>
        <taxon>Streptophyta</taxon>
        <taxon>Embryophyta</taxon>
        <taxon>Tracheophyta</taxon>
        <taxon>Spermatophyta</taxon>
        <taxon>Magnoliopsida</taxon>
        <taxon>eudicotyledons</taxon>
        <taxon>Gunneridae</taxon>
        <taxon>Pentapetalae</taxon>
        <taxon>asterids</taxon>
        <taxon>campanulids</taxon>
        <taxon>Asterales</taxon>
        <taxon>Asteraceae</taxon>
        <taxon>Asteroideae</taxon>
        <taxon>Heliantheae alliance</taxon>
        <taxon>Millerieae</taxon>
        <taxon>Smallanthus</taxon>
    </lineage>
</organism>
<reference evidence="1 2" key="2">
    <citation type="journal article" date="2022" name="Mol. Ecol. Resour.">
        <title>The genomes of chicory, endive, great burdock and yacon provide insights into Asteraceae paleo-polyploidization history and plant inulin production.</title>
        <authorList>
            <person name="Fan W."/>
            <person name="Wang S."/>
            <person name="Wang H."/>
            <person name="Wang A."/>
            <person name="Jiang F."/>
            <person name="Liu H."/>
            <person name="Zhao H."/>
            <person name="Xu D."/>
            <person name="Zhang Y."/>
        </authorList>
    </citation>
    <scope>NUCLEOTIDE SEQUENCE [LARGE SCALE GENOMIC DNA]</scope>
    <source>
        <strain evidence="2">cv. Yunnan</strain>
        <tissue evidence="1">Leaves</tissue>
    </source>
</reference>
<dbReference type="EMBL" id="CM042025">
    <property type="protein sequence ID" value="KAI3807215.1"/>
    <property type="molecule type" value="Genomic_DNA"/>
</dbReference>
<protein>
    <submittedName>
        <fullName evidence="1">Uncharacterized protein</fullName>
    </submittedName>
</protein>
<evidence type="ECO:0000313" key="1">
    <source>
        <dbReference type="EMBL" id="KAI3807215.1"/>
    </source>
</evidence>
<sequence>MSRHPDEGSQSQESKLRLKEDIEMMKKKGRRWHHRDEMRRVKFWIDDRNFLTRWSVNTSTVIAILTRDHGPATEGISLPATVLHSPFDESFFSVKRFLLMKTLMMKS</sequence>
<name>A0ACB9III7_9ASTR</name>
<comment type="caution">
    <text evidence="1">The sequence shown here is derived from an EMBL/GenBank/DDBJ whole genome shotgun (WGS) entry which is preliminary data.</text>
</comment>
<gene>
    <name evidence="1" type="ORF">L1987_23140</name>
</gene>
<dbReference type="Proteomes" id="UP001056120">
    <property type="component" value="Linkage Group LG08"/>
</dbReference>
<reference evidence="2" key="1">
    <citation type="journal article" date="2022" name="Mol. Ecol. Resour.">
        <title>The genomes of chicory, endive, great burdock and yacon provide insights into Asteraceae palaeo-polyploidization history and plant inulin production.</title>
        <authorList>
            <person name="Fan W."/>
            <person name="Wang S."/>
            <person name="Wang H."/>
            <person name="Wang A."/>
            <person name="Jiang F."/>
            <person name="Liu H."/>
            <person name="Zhao H."/>
            <person name="Xu D."/>
            <person name="Zhang Y."/>
        </authorList>
    </citation>
    <scope>NUCLEOTIDE SEQUENCE [LARGE SCALE GENOMIC DNA]</scope>
    <source>
        <strain evidence="2">cv. Yunnan</strain>
    </source>
</reference>
<accession>A0ACB9III7</accession>